<accession>A0A152A8X0</accession>
<sequence>MDEWYACVGKDEQEFIKTWNRLENRIRIIEQDIDNQVFTIGIFSYIQRINSLFKNTDIGKAQCLPINSQAPPSYISQQDRNNG</sequence>
<reference evidence="1 2" key="1">
    <citation type="submission" date="2015-12" db="EMBL/GenBank/DDBJ databases">
        <title>Dictyostelia acquired genes for synthesis and detection of signals that induce cell-type specialization by lateral gene transfer from prokaryotes.</title>
        <authorList>
            <person name="Gloeckner G."/>
            <person name="Schaap P."/>
        </authorList>
    </citation>
    <scope>NUCLEOTIDE SEQUENCE [LARGE SCALE GENOMIC DNA]</scope>
    <source>
        <strain evidence="1 2">TK</strain>
    </source>
</reference>
<name>A0A152A8X0_TIELA</name>
<organism evidence="1 2">
    <name type="scientific">Tieghemostelium lacteum</name>
    <name type="common">Slime mold</name>
    <name type="synonym">Dictyostelium lacteum</name>
    <dbReference type="NCBI Taxonomy" id="361077"/>
    <lineage>
        <taxon>Eukaryota</taxon>
        <taxon>Amoebozoa</taxon>
        <taxon>Evosea</taxon>
        <taxon>Eumycetozoa</taxon>
        <taxon>Dictyostelia</taxon>
        <taxon>Dictyosteliales</taxon>
        <taxon>Raperosteliaceae</taxon>
        <taxon>Tieghemostelium</taxon>
    </lineage>
</organism>
<proteinExistence type="predicted"/>
<gene>
    <name evidence="1" type="ORF">DLAC_00123</name>
</gene>
<comment type="caution">
    <text evidence="1">The sequence shown here is derived from an EMBL/GenBank/DDBJ whole genome shotgun (WGS) entry which is preliminary data.</text>
</comment>
<protein>
    <submittedName>
        <fullName evidence="1">Uncharacterized protein</fullName>
    </submittedName>
</protein>
<dbReference type="AlphaFoldDB" id="A0A152A8X0"/>
<dbReference type="OrthoDB" id="23871at2759"/>
<keyword evidence="2" id="KW-1185">Reference proteome</keyword>
<evidence type="ECO:0000313" key="2">
    <source>
        <dbReference type="Proteomes" id="UP000076078"/>
    </source>
</evidence>
<dbReference type="EMBL" id="LODT01000001">
    <property type="protein sequence ID" value="KYR02668.1"/>
    <property type="molecule type" value="Genomic_DNA"/>
</dbReference>
<evidence type="ECO:0000313" key="1">
    <source>
        <dbReference type="EMBL" id="KYR02668.1"/>
    </source>
</evidence>
<dbReference type="Proteomes" id="UP000076078">
    <property type="component" value="Unassembled WGS sequence"/>
</dbReference>
<dbReference type="InParanoid" id="A0A152A8X0"/>